<dbReference type="PATRIC" id="fig|449659.4.peg.1079"/>
<feature type="transmembrane region" description="Helical" evidence="5">
    <location>
        <begin position="75"/>
        <end position="94"/>
    </location>
</feature>
<organism evidence="6 7">
    <name type="scientific">Ligilactobacillus pobuzihii</name>
    <dbReference type="NCBI Taxonomy" id="449659"/>
    <lineage>
        <taxon>Bacteria</taxon>
        <taxon>Bacillati</taxon>
        <taxon>Bacillota</taxon>
        <taxon>Bacilli</taxon>
        <taxon>Lactobacillales</taxon>
        <taxon>Lactobacillaceae</taxon>
        <taxon>Ligilactobacillus</taxon>
    </lineage>
</organism>
<dbReference type="InterPro" id="IPR003339">
    <property type="entry name" value="ABC/ECF_trnsptr_transmembrane"/>
</dbReference>
<evidence type="ECO:0000256" key="4">
    <source>
        <dbReference type="ARBA" id="ARBA00023136"/>
    </source>
</evidence>
<comment type="caution">
    <text evidence="6">The sequence shown here is derived from an EMBL/GenBank/DDBJ whole genome shotgun (WGS) entry which is preliminary data.</text>
</comment>
<protein>
    <submittedName>
        <fullName evidence="6">ABC transporter permease</fullName>
    </submittedName>
</protein>
<accession>A0A0R2L716</accession>
<evidence type="ECO:0000256" key="1">
    <source>
        <dbReference type="ARBA" id="ARBA00004141"/>
    </source>
</evidence>
<dbReference type="Proteomes" id="UP000051886">
    <property type="component" value="Unassembled WGS sequence"/>
</dbReference>
<reference evidence="6 7" key="1">
    <citation type="journal article" date="2015" name="Genome Announc.">
        <title>Expanding the biotechnology potential of lactobacilli through comparative genomics of 213 strains and associated genera.</title>
        <authorList>
            <person name="Sun Z."/>
            <person name="Harris H.M."/>
            <person name="McCann A."/>
            <person name="Guo C."/>
            <person name="Argimon S."/>
            <person name="Zhang W."/>
            <person name="Yang X."/>
            <person name="Jeffery I.B."/>
            <person name="Cooney J.C."/>
            <person name="Kagawa T.F."/>
            <person name="Liu W."/>
            <person name="Song Y."/>
            <person name="Salvetti E."/>
            <person name="Wrobel A."/>
            <person name="Rasinkangas P."/>
            <person name="Parkhill J."/>
            <person name="Rea M.C."/>
            <person name="O'Sullivan O."/>
            <person name="Ritari J."/>
            <person name="Douillard F.P."/>
            <person name="Paul Ross R."/>
            <person name="Yang R."/>
            <person name="Briner A.E."/>
            <person name="Felis G.E."/>
            <person name="de Vos W.M."/>
            <person name="Barrangou R."/>
            <person name="Klaenhammer T.R."/>
            <person name="Caufield P.W."/>
            <person name="Cui Y."/>
            <person name="Zhang H."/>
            <person name="O'Toole P.W."/>
        </authorList>
    </citation>
    <scope>NUCLEOTIDE SEQUENCE [LARGE SCALE GENOMIC DNA]</scope>
    <source>
        <strain evidence="6 7">NBRC 103219</strain>
    </source>
</reference>
<keyword evidence="4 5" id="KW-0472">Membrane</keyword>
<dbReference type="Pfam" id="PF02361">
    <property type="entry name" value="CbiQ"/>
    <property type="match status" value="1"/>
</dbReference>
<proteinExistence type="predicted"/>
<keyword evidence="7" id="KW-1185">Reference proteome</keyword>
<evidence type="ECO:0000256" key="3">
    <source>
        <dbReference type="ARBA" id="ARBA00022989"/>
    </source>
</evidence>
<feature type="transmembrane region" description="Helical" evidence="5">
    <location>
        <begin position="122"/>
        <end position="145"/>
    </location>
</feature>
<dbReference type="GO" id="GO:0005886">
    <property type="term" value="C:plasma membrane"/>
    <property type="evidence" value="ECO:0007669"/>
    <property type="project" value="TreeGrafter"/>
</dbReference>
<comment type="subcellular location">
    <subcellularLocation>
        <location evidence="1">Membrane</location>
        <topology evidence="1">Multi-pass membrane protein</topology>
    </subcellularLocation>
</comment>
<feature type="transmembrane region" description="Helical" evidence="5">
    <location>
        <begin position="253"/>
        <end position="272"/>
    </location>
</feature>
<evidence type="ECO:0000313" key="6">
    <source>
        <dbReference type="EMBL" id="KRN95622.1"/>
    </source>
</evidence>
<dbReference type="PANTHER" id="PTHR33514">
    <property type="entry name" value="PROTEIN ABCI12, CHLOROPLASTIC"/>
    <property type="match status" value="1"/>
</dbReference>
<evidence type="ECO:0000313" key="7">
    <source>
        <dbReference type="Proteomes" id="UP000051886"/>
    </source>
</evidence>
<sequence length="284" mass="32700">MKGVNTMPEESEITGNSSVERLWIKRLSGTTKIVILLGLSAIGMVSYDTFYLILLTVFAFVFYHAAHLQWQKIRALVYAVIGFTLLNLVLVYVFSPQYGTEIYGTSHVILGRGFFALTTEELFYLLNMTLKYVFIVPLILAFLFTTDPSELAAGMNRLKIPYKICYAVELSLRYIPDFTREFKQISLAQQARGLEISKKANLWQRIKGSSQILVPLVFSSLDRIEVTTRAMRLRRFGTQKKRSWYMTHPLSKLDHFFIIITIALIFLGIWLFKVNGGRFYNPFV</sequence>
<evidence type="ECO:0000256" key="2">
    <source>
        <dbReference type="ARBA" id="ARBA00022692"/>
    </source>
</evidence>
<feature type="transmembrane region" description="Helical" evidence="5">
    <location>
        <begin position="33"/>
        <end position="63"/>
    </location>
</feature>
<keyword evidence="2 5" id="KW-0812">Transmembrane</keyword>
<gene>
    <name evidence="6" type="ORF">IV66_GL001069</name>
</gene>
<dbReference type="AlphaFoldDB" id="A0A0R2L716"/>
<dbReference type="EMBL" id="JQCN01000070">
    <property type="protein sequence ID" value="KRN95622.1"/>
    <property type="molecule type" value="Genomic_DNA"/>
</dbReference>
<dbReference type="PANTHER" id="PTHR33514:SF1">
    <property type="entry name" value="ABC TRANSPORTER PERMEASE"/>
    <property type="match status" value="1"/>
</dbReference>
<name>A0A0R2L716_9LACO</name>
<evidence type="ECO:0000256" key="5">
    <source>
        <dbReference type="SAM" id="Phobius"/>
    </source>
</evidence>
<keyword evidence="3 5" id="KW-1133">Transmembrane helix</keyword>
<dbReference type="STRING" id="449659.IV66_GL001069"/>
<dbReference type="CDD" id="cd16914">
    <property type="entry name" value="EcfT"/>
    <property type="match status" value="1"/>
</dbReference>